<proteinExistence type="predicted"/>
<evidence type="ECO:0008006" key="4">
    <source>
        <dbReference type="Google" id="ProtNLM"/>
    </source>
</evidence>
<feature type="compositionally biased region" description="Acidic residues" evidence="1">
    <location>
        <begin position="858"/>
        <end position="888"/>
    </location>
</feature>
<gene>
    <name evidence="2" type="ORF">AA0114_g1928</name>
</gene>
<evidence type="ECO:0000313" key="2">
    <source>
        <dbReference type="EMBL" id="RYN58156.1"/>
    </source>
</evidence>
<comment type="caution">
    <text evidence="2">The sequence shown here is derived from an EMBL/GenBank/DDBJ whole genome shotgun (WGS) entry which is preliminary data.</text>
</comment>
<dbReference type="EMBL" id="PDXA01000005">
    <property type="protein sequence ID" value="RYN58156.1"/>
    <property type="molecule type" value="Genomic_DNA"/>
</dbReference>
<evidence type="ECO:0000313" key="3">
    <source>
        <dbReference type="Proteomes" id="UP000292402"/>
    </source>
</evidence>
<accession>A0A4Q4MT07</accession>
<dbReference type="AlphaFoldDB" id="A0A4Q4MT07"/>
<organism evidence="2 3">
    <name type="scientific">Alternaria tenuissima</name>
    <dbReference type="NCBI Taxonomy" id="119927"/>
    <lineage>
        <taxon>Eukaryota</taxon>
        <taxon>Fungi</taxon>
        <taxon>Dikarya</taxon>
        <taxon>Ascomycota</taxon>
        <taxon>Pezizomycotina</taxon>
        <taxon>Dothideomycetes</taxon>
        <taxon>Pleosporomycetidae</taxon>
        <taxon>Pleosporales</taxon>
        <taxon>Pleosporineae</taxon>
        <taxon>Pleosporaceae</taxon>
        <taxon>Alternaria</taxon>
        <taxon>Alternaria sect. Alternaria</taxon>
        <taxon>Alternaria alternata complex</taxon>
    </lineage>
</organism>
<protein>
    <recommendedName>
        <fullName evidence="4">Fungal N-terminal domain-containing protein</fullName>
    </recommendedName>
</protein>
<name>A0A4Q4MT07_9PLEO</name>
<evidence type="ECO:0000256" key="1">
    <source>
        <dbReference type="SAM" id="MobiDB-lite"/>
    </source>
</evidence>
<feature type="region of interest" description="Disordered" evidence="1">
    <location>
        <begin position="856"/>
        <end position="888"/>
    </location>
</feature>
<reference evidence="3" key="1">
    <citation type="journal article" date="2019" name="bioRxiv">
        <title>Genomics, evolutionary history and diagnostics of the Alternaria alternata species group including apple and Asian pear pathotypes.</title>
        <authorList>
            <person name="Armitage A.D."/>
            <person name="Cockerton H.M."/>
            <person name="Sreenivasaprasad S."/>
            <person name="Woodhall J.W."/>
            <person name="Lane C.R."/>
            <person name="Harrison R.J."/>
            <person name="Clarkson J.P."/>
        </authorList>
    </citation>
    <scope>NUCLEOTIDE SEQUENCE [LARGE SCALE GENOMIC DNA]</scope>
    <source>
        <strain evidence="3">FERA 1082</strain>
    </source>
</reference>
<sequence length="888" mass="100405">MADPFSITGSAVGVVSLAIQLCKGLEWYVSGVKDANDKAEQIAAETEELTNLLNLLETIVTKVDLSQSVSTTLTGIASCAEAIVTIRKKLKLDDPVHNGGIKSSFKRLGKRMAFPFKEAEIEYWKSVLNTIQQNLQTALLALVIDQQRLASEDVRLRFTQLSMDQTAQHHSNLQLQRIVFDKTQLQLVGHSQVLERGFTATSHSIRSLHADVNHIQDTLQPIMSLPRLESTLERLDAKLSEVTSTIDSTLETDMMNLKSLVRKDRNLKQRLAKARCTCQTHTSALGYRLGWLALAYTRTSIHDPRCPVSSLQKSVTNLQFRATLCSLILRSRVSLSLTLACGTGFSVKQSLTCHRVVADSSPAFSLIPGLVRSVYNTTEEVFRDEVDRLLEIFQQGQASPHDRTADGYTLLHELGYWVHDWEHEYTSSDYIKNLRYIYMTLLARMSTDAFETDSSGSTCLDLLIEYPWNRQFEASMHISKVLFTHGLQITQHTLDSMVLTSYTSILYAGFSAEDSTDPWFDDSDLLEATILRSDRQLRQCLHQSKDSQTLDAQTVTYALGLATTTGWANGCKIMLEADVMTNLNGDYERPTYFALLGSSAGTNRLEMVQLWLSQRADFDSLQLDLIGYAEDMLDGHECRILSEYSKEILRDVAFYLSNLRQEIRLFVEKHKIEYCYTSPHPRFSLPAICDLVNFGNLKGEVRANAPSTPSQLADAGGQSVVLLELANWVDDASHTLKLCSIFHEYIRLFVFSYLELRHTCCDISCLHHDDDPKYNVQPYPRYTPKEERRIKDEDAKLHDILEELVPKFISQFDDVGGKLGEFVLSVMIPKMREVAGELKEEDRVLYAEGRRKLGIVMYEDEDDAEKNDSGEGDEEEAEEDTEEESDDE</sequence>
<dbReference type="Proteomes" id="UP000292402">
    <property type="component" value="Unassembled WGS sequence"/>
</dbReference>